<organism evidence="2 3">
    <name type="scientific">Pseudosulfitobacter koreensis</name>
    <dbReference type="NCBI Taxonomy" id="2968472"/>
    <lineage>
        <taxon>Bacteria</taxon>
        <taxon>Pseudomonadati</taxon>
        <taxon>Pseudomonadota</taxon>
        <taxon>Alphaproteobacteria</taxon>
        <taxon>Rhodobacterales</taxon>
        <taxon>Roseobacteraceae</taxon>
        <taxon>Pseudosulfitobacter</taxon>
    </lineage>
</organism>
<evidence type="ECO:0000313" key="2">
    <source>
        <dbReference type="EMBL" id="MCR8827814.1"/>
    </source>
</evidence>
<reference evidence="2" key="1">
    <citation type="submission" date="2022-07" db="EMBL/GenBank/DDBJ databases">
        <title>Pseudosulfitobacter sp. strain AP-MA-4, whole genome sequence.</title>
        <authorList>
            <person name="Jiang Y."/>
        </authorList>
    </citation>
    <scope>NUCLEOTIDE SEQUENCE</scope>
    <source>
        <strain evidence="2">AP-MA-4</strain>
    </source>
</reference>
<name>A0ABT1Z3U9_9RHOB</name>
<sequence length="80" mass="8789">MNCLPLQAIRPIALNRKNASFADHDEDGKAWGRVASLIETAKIKNGEPFAYLKASLDAIAAGHPQQRIDELLARNFQSSN</sequence>
<evidence type="ECO:0000259" key="1">
    <source>
        <dbReference type="Pfam" id="PF13817"/>
    </source>
</evidence>
<keyword evidence="3" id="KW-1185">Reference proteome</keyword>
<gene>
    <name evidence="2" type="ORF">NTA49_14835</name>
</gene>
<protein>
    <submittedName>
        <fullName evidence="2">Transposase domain-containing protein</fullName>
    </submittedName>
</protein>
<dbReference type="RefSeq" id="WP_258295586.1">
    <property type="nucleotide sequence ID" value="NZ_JANKJG010000012.1"/>
</dbReference>
<dbReference type="EMBL" id="JANKJG010000012">
    <property type="protein sequence ID" value="MCR8827814.1"/>
    <property type="molecule type" value="Genomic_DNA"/>
</dbReference>
<dbReference type="Pfam" id="PF13817">
    <property type="entry name" value="DDE_Tnp_IS66_C"/>
    <property type="match status" value="1"/>
</dbReference>
<evidence type="ECO:0000313" key="3">
    <source>
        <dbReference type="Proteomes" id="UP001165396"/>
    </source>
</evidence>
<dbReference type="InterPro" id="IPR039552">
    <property type="entry name" value="IS66_C"/>
</dbReference>
<comment type="caution">
    <text evidence="2">The sequence shown here is derived from an EMBL/GenBank/DDBJ whole genome shotgun (WGS) entry which is preliminary data.</text>
</comment>
<dbReference type="Proteomes" id="UP001165396">
    <property type="component" value="Unassembled WGS sequence"/>
</dbReference>
<proteinExistence type="predicted"/>
<feature type="domain" description="Transposase IS66 C-terminal" evidence="1">
    <location>
        <begin position="36"/>
        <end position="72"/>
    </location>
</feature>
<accession>A0ABT1Z3U9</accession>